<name>A0A5E7AIA6_PSEFL</name>
<reference evidence="1 2" key="1">
    <citation type="submission" date="2019-09" db="EMBL/GenBank/DDBJ databases">
        <authorList>
            <person name="Chandra G."/>
            <person name="Truman W A."/>
        </authorList>
    </citation>
    <scope>NUCLEOTIDE SEQUENCE [LARGE SCALE GENOMIC DNA]</scope>
    <source>
        <strain evidence="1">PS710</strain>
    </source>
</reference>
<organism evidence="1 2">
    <name type="scientific">Pseudomonas fluorescens</name>
    <dbReference type="NCBI Taxonomy" id="294"/>
    <lineage>
        <taxon>Bacteria</taxon>
        <taxon>Pseudomonadati</taxon>
        <taxon>Pseudomonadota</taxon>
        <taxon>Gammaproteobacteria</taxon>
        <taxon>Pseudomonadales</taxon>
        <taxon>Pseudomonadaceae</taxon>
        <taxon>Pseudomonas</taxon>
    </lineage>
</organism>
<sequence length="63" mass="6779">MKNPAKAGFFLLIKILCKPLCKRPSALASVPELVRPDNFCLYLPVSQGKPAVCAPHNAMVLGT</sequence>
<dbReference type="EMBL" id="CABVHW010000002">
    <property type="protein sequence ID" value="VVN78289.1"/>
    <property type="molecule type" value="Genomic_DNA"/>
</dbReference>
<accession>A0A5E7AIA6</accession>
<dbReference type="Proteomes" id="UP000381093">
    <property type="component" value="Unassembled WGS sequence"/>
</dbReference>
<evidence type="ECO:0000313" key="1">
    <source>
        <dbReference type="EMBL" id="VVN78289.1"/>
    </source>
</evidence>
<proteinExistence type="predicted"/>
<protein>
    <submittedName>
        <fullName evidence="1">Uncharacterized protein</fullName>
    </submittedName>
</protein>
<dbReference type="AlphaFoldDB" id="A0A5E7AIA6"/>
<evidence type="ECO:0000313" key="2">
    <source>
        <dbReference type="Proteomes" id="UP000381093"/>
    </source>
</evidence>
<gene>
    <name evidence="1" type="ORF">PS710_00896</name>
</gene>